<feature type="transmembrane region" description="Helical" evidence="7">
    <location>
        <begin position="108"/>
        <end position="128"/>
    </location>
</feature>
<dbReference type="PANTHER" id="PTHR30106">
    <property type="entry name" value="INNER MEMBRANE PROTEIN YEIH-RELATED"/>
    <property type="match status" value="1"/>
</dbReference>
<comment type="caution">
    <text evidence="8">The sequence shown here is derived from an EMBL/GenBank/DDBJ whole genome shotgun (WGS) entry which is preliminary data.</text>
</comment>
<evidence type="ECO:0000256" key="5">
    <source>
        <dbReference type="ARBA" id="ARBA00022989"/>
    </source>
</evidence>
<name>A0ABQ6HNP1_9MICO</name>
<sequence>MVLAIGIVATLGGLAVPVIGGPVLGILLGLVVRRLAGSRPGWAPVIRFTSQTVLQAAVVLLGATLSLGEVWRTGLSSLPVLLGTLVVCLLAGSLLGRRLGIDPDIRTLITCGTAICGASAIATISAVIGAKRAAVAYSVTVIFVFNILAALTFPLVGHLLALSPQSFGLWAGTAINDTSSVVAAGTTYGAAAASYAVIVKLTRTVMIVPVAIGQAVLRQRGAIRPTRLVPPFLVLFLVAAGLGTIGVVPHAVTGELKSAALLCTTLAMGAIGLATPLQEIRRAGIRPLALGGSLWVLVAVSSLVLQKVSGLL</sequence>
<organism evidence="8 9">
    <name type="scientific">Arsenicicoccus piscis</name>
    <dbReference type="NCBI Taxonomy" id="673954"/>
    <lineage>
        <taxon>Bacteria</taxon>
        <taxon>Bacillati</taxon>
        <taxon>Actinomycetota</taxon>
        <taxon>Actinomycetes</taxon>
        <taxon>Micrococcales</taxon>
        <taxon>Intrasporangiaceae</taxon>
        <taxon>Arsenicicoccus</taxon>
    </lineage>
</organism>
<evidence type="ECO:0000313" key="9">
    <source>
        <dbReference type="Proteomes" id="UP001157109"/>
    </source>
</evidence>
<dbReference type="Pfam" id="PF03601">
    <property type="entry name" value="Cons_hypoth698"/>
    <property type="match status" value="1"/>
</dbReference>
<comment type="subcellular location">
    <subcellularLocation>
        <location evidence="1">Cell membrane</location>
        <topology evidence="1">Multi-pass membrane protein</topology>
    </subcellularLocation>
</comment>
<proteinExistence type="inferred from homology"/>
<dbReference type="PANTHER" id="PTHR30106:SF1">
    <property type="entry name" value="UPF0324 MEMBRANE PROTEIN FN0533"/>
    <property type="match status" value="1"/>
</dbReference>
<evidence type="ECO:0000256" key="1">
    <source>
        <dbReference type="ARBA" id="ARBA00004651"/>
    </source>
</evidence>
<evidence type="ECO:0000256" key="7">
    <source>
        <dbReference type="SAM" id="Phobius"/>
    </source>
</evidence>
<keyword evidence="4 7" id="KW-0812">Transmembrane</keyword>
<feature type="transmembrane region" description="Helical" evidence="7">
    <location>
        <begin position="258"/>
        <end position="276"/>
    </location>
</feature>
<evidence type="ECO:0000256" key="3">
    <source>
        <dbReference type="ARBA" id="ARBA00022475"/>
    </source>
</evidence>
<feature type="transmembrane region" description="Helical" evidence="7">
    <location>
        <begin position="77"/>
        <end position="96"/>
    </location>
</feature>
<dbReference type="EMBL" id="BSUJ01000001">
    <property type="protein sequence ID" value="GMA20083.1"/>
    <property type="molecule type" value="Genomic_DNA"/>
</dbReference>
<evidence type="ECO:0000256" key="6">
    <source>
        <dbReference type="ARBA" id="ARBA00023136"/>
    </source>
</evidence>
<dbReference type="RefSeq" id="WP_284284541.1">
    <property type="nucleotide sequence ID" value="NZ_BSUJ01000001.1"/>
</dbReference>
<evidence type="ECO:0008006" key="10">
    <source>
        <dbReference type="Google" id="ProtNLM"/>
    </source>
</evidence>
<evidence type="ECO:0000256" key="2">
    <source>
        <dbReference type="ARBA" id="ARBA00007977"/>
    </source>
</evidence>
<keyword evidence="3" id="KW-1003">Cell membrane</keyword>
<dbReference type="InterPro" id="IPR018383">
    <property type="entry name" value="UPF0324_pro"/>
</dbReference>
<accession>A0ABQ6HNP1</accession>
<dbReference type="Proteomes" id="UP001157109">
    <property type="component" value="Unassembled WGS sequence"/>
</dbReference>
<gene>
    <name evidence="8" type="ORF">GCM10025862_21040</name>
</gene>
<feature type="transmembrane region" description="Helical" evidence="7">
    <location>
        <begin position="6"/>
        <end position="32"/>
    </location>
</feature>
<keyword evidence="6 7" id="KW-0472">Membrane</keyword>
<comment type="similarity">
    <text evidence="2">Belongs to the UPF0324 family.</text>
</comment>
<feature type="transmembrane region" description="Helical" evidence="7">
    <location>
        <begin position="228"/>
        <end position="252"/>
    </location>
</feature>
<reference evidence="9" key="1">
    <citation type="journal article" date="2019" name="Int. J. Syst. Evol. Microbiol.">
        <title>The Global Catalogue of Microorganisms (GCM) 10K type strain sequencing project: providing services to taxonomists for standard genome sequencing and annotation.</title>
        <authorList>
            <consortium name="The Broad Institute Genomics Platform"/>
            <consortium name="The Broad Institute Genome Sequencing Center for Infectious Disease"/>
            <person name="Wu L."/>
            <person name="Ma J."/>
        </authorList>
    </citation>
    <scope>NUCLEOTIDE SEQUENCE [LARGE SCALE GENOMIC DNA]</scope>
    <source>
        <strain evidence="9">NBRC 105830</strain>
    </source>
</reference>
<feature type="transmembrane region" description="Helical" evidence="7">
    <location>
        <begin position="288"/>
        <end position="305"/>
    </location>
</feature>
<keyword evidence="5 7" id="KW-1133">Transmembrane helix</keyword>
<evidence type="ECO:0000256" key="4">
    <source>
        <dbReference type="ARBA" id="ARBA00022692"/>
    </source>
</evidence>
<keyword evidence="9" id="KW-1185">Reference proteome</keyword>
<protein>
    <recommendedName>
        <fullName evidence="10">Sulfate exporter family transporter</fullName>
    </recommendedName>
</protein>
<feature type="transmembrane region" description="Helical" evidence="7">
    <location>
        <begin position="134"/>
        <end position="156"/>
    </location>
</feature>
<evidence type="ECO:0000313" key="8">
    <source>
        <dbReference type="EMBL" id="GMA20083.1"/>
    </source>
</evidence>